<dbReference type="InterPro" id="IPR016035">
    <property type="entry name" value="Acyl_Trfase/lysoPLipase"/>
</dbReference>
<gene>
    <name evidence="6" type="ORF">RB636_18085</name>
</gene>
<keyword evidence="7" id="KW-1185">Reference proteome</keyword>
<dbReference type="SUPFAM" id="SSF52151">
    <property type="entry name" value="FabD/lysophospholipase-like"/>
    <property type="match status" value="1"/>
</dbReference>
<evidence type="ECO:0000256" key="1">
    <source>
        <dbReference type="ARBA" id="ARBA00022450"/>
    </source>
</evidence>
<proteinExistence type="predicted"/>
<evidence type="ECO:0000313" key="6">
    <source>
        <dbReference type="EMBL" id="MEF3115081.1"/>
    </source>
</evidence>
<evidence type="ECO:0000313" key="7">
    <source>
        <dbReference type="Proteomes" id="UP001348265"/>
    </source>
</evidence>
<accession>A0ABU7WU94</accession>
<dbReference type="Pfam" id="PF00550">
    <property type="entry name" value="PP-binding"/>
    <property type="match status" value="1"/>
</dbReference>
<dbReference type="PANTHER" id="PTHR43775:SF37">
    <property type="entry name" value="SI:DKEY-61P9.11"/>
    <property type="match status" value="1"/>
</dbReference>
<dbReference type="InterPro" id="IPR020806">
    <property type="entry name" value="PKS_PP-bd"/>
</dbReference>
<dbReference type="InterPro" id="IPR009081">
    <property type="entry name" value="PP-bd_ACP"/>
</dbReference>
<name>A0ABU7WU94_9ACTN</name>
<evidence type="ECO:0000259" key="5">
    <source>
        <dbReference type="PROSITE" id="PS50075"/>
    </source>
</evidence>
<dbReference type="InterPro" id="IPR016036">
    <property type="entry name" value="Malonyl_transacylase_ACP-bd"/>
</dbReference>
<dbReference type="RefSeq" id="WP_331787356.1">
    <property type="nucleotide sequence ID" value="NZ_JAVFKM010000008.1"/>
</dbReference>
<evidence type="ECO:0000256" key="3">
    <source>
        <dbReference type="ARBA" id="ARBA00022679"/>
    </source>
</evidence>
<comment type="caution">
    <text evidence="6">The sequence shown here is derived from an EMBL/GenBank/DDBJ whole genome shotgun (WGS) entry which is preliminary data.</text>
</comment>
<evidence type="ECO:0000256" key="2">
    <source>
        <dbReference type="ARBA" id="ARBA00022553"/>
    </source>
</evidence>
<dbReference type="EMBL" id="JAVFKM010000008">
    <property type="protein sequence ID" value="MEF3115081.1"/>
    <property type="molecule type" value="Genomic_DNA"/>
</dbReference>
<keyword evidence="1" id="KW-0596">Phosphopantetheine</keyword>
<dbReference type="PROSITE" id="PS50075">
    <property type="entry name" value="CARRIER"/>
    <property type="match status" value="1"/>
</dbReference>
<dbReference type="InterPro" id="IPR050091">
    <property type="entry name" value="PKS_NRPS_Biosynth_Enz"/>
</dbReference>
<organism evidence="6 7">
    <name type="scientific">Streptomyces chrestomyceticus</name>
    <dbReference type="NCBI Taxonomy" id="68185"/>
    <lineage>
        <taxon>Bacteria</taxon>
        <taxon>Bacillati</taxon>
        <taxon>Actinomycetota</taxon>
        <taxon>Actinomycetes</taxon>
        <taxon>Kitasatosporales</taxon>
        <taxon>Streptomycetaceae</taxon>
        <taxon>Streptomyces</taxon>
    </lineage>
</organism>
<dbReference type="GO" id="GO:0016746">
    <property type="term" value="F:acyltransferase activity"/>
    <property type="evidence" value="ECO:0007669"/>
    <property type="project" value="UniProtKB-KW"/>
</dbReference>
<evidence type="ECO:0000256" key="4">
    <source>
        <dbReference type="ARBA" id="ARBA00023194"/>
    </source>
</evidence>
<keyword evidence="3" id="KW-0808">Transferase</keyword>
<sequence>MEAPPRGGPYEPDPLHWLIRRISGYASREIGPQTPLAECGLDSVAMLGLFGEIEEGFGPLLDPEDFWVYPSVGALAHQLAARRARRDADRRIRPAFVLGGPGGPHPAVTAGLHRGSAAYRTCLDRVDEALRPHVGCSVAALLRDGGPGPHRAALAPPVTFAVGYALARTLLDAGVRPVAVVGHGTGELAAAVIAGALPLAEAAALAALSGGCAQRLPGGGGMLAVCADPDEALAAAAEPGVHVGAVNAARAVVLSGRLDALARTRDALSAEGVASRLLPTGHAYHSPLMAPAVPRLRALASGTVSERPRTAYYSTVYGCRWAEPLGVDYWAAQVTSPVRFAEAVRRMLRREAPTHVVEIAPKAVLTPYVRRIGGAAGPSCFPVCDGPGSGTADLAGTLSALDARPVADGAVRW</sequence>
<dbReference type="SUPFAM" id="SSF55048">
    <property type="entry name" value="Probable ACP-binding domain of malonyl-CoA ACP transacylase"/>
    <property type="match status" value="1"/>
</dbReference>
<dbReference type="InterPro" id="IPR014043">
    <property type="entry name" value="Acyl_transferase_dom"/>
</dbReference>
<reference evidence="6 7" key="1">
    <citation type="submission" date="2023-08" db="EMBL/GenBank/DDBJ databases">
        <authorList>
            <person name="Sharma P."/>
            <person name="Verma V."/>
            <person name="Mohan M.K."/>
            <person name="Dubey A.K."/>
        </authorList>
    </citation>
    <scope>NUCLEOTIDE SEQUENCE [LARGE SCALE GENOMIC DNA]</scope>
    <source>
        <strain evidence="6 7">ADP4</strain>
    </source>
</reference>
<dbReference type="Proteomes" id="UP001348265">
    <property type="component" value="Unassembled WGS sequence"/>
</dbReference>
<dbReference type="SMART" id="SM00823">
    <property type="entry name" value="PKS_PP"/>
    <property type="match status" value="1"/>
</dbReference>
<dbReference type="InterPro" id="IPR036736">
    <property type="entry name" value="ACP-like_sf"/>
</dbReference>
<keyword evidence="2" id="KW-0597">Phosphoprotein</keyword>
<dbReference type="PANTHER" id="PTHR43775">
    <property type="entry name" value="FATTY ACID SYNTHASE"/>
    <property type="match status" value="1"/>
</dbReference>
<dbReference type="Pfam" id="PF00698">
    <property type="entry name" value="Acyl_transf_1"/>
    <property type="match status" value="1"/>
</dbReference>
<keyword evidence="4" id="KW-0045">Antibiotic biosynthesis</keyword>
<dbReference type="Gene3D" id="1.10.1200.10">
    <property type="entry name" value="ACP-like"/>
    <property type="match status" value="1"/>
</dbReference>
<dbReference type="SMART" id="SM00827">
    <property type="entry name" value="PKS_AT"/>
    <property type="match status" value="1"/>
</dbReference>
<dbReference type="Gene3D" id="3.40.366.10">
    <property type="entry name" value="Malonyl-Coenzyme A Acyl Carrier Protein, domain 2"/>
    <property type="match status" value="1"/>
</dbReference>
<protein>
    <submittedName>
        <fullName evidence="6">Acyltransferase domain-containing protein</fullName>
    </submittedName>
</protein>
<feature type="domain" description="Carrier" evidence="5">
    <location>
        <begin position="9"/>
        <end position="83"/>
    </location>
</feature>
<dbReference type="InterPro" id="IPR001227">
    <property type="entry name" value="Ac_transferase_dom_sf"/>
</dbReference>
<dbReference type="SUPFAM" id="SSF47336">
    <property type="entry name" value="ACP-like"/>
    <property type="match status" value="1"/>
</dbReference>
<keyword evidence="6" id="KW-0012">Acyltransferase</keyword>